<dbReference type="HOGENOM" id="CLU_1949754_0_0_1"/>
<dbReference type="STRING" id="383855.N1QAT6"/>
<feature type="compositionally biased region" description="Low complexity" evidence="1">
    <location>
        <begin position="27"/>
        <end position="42"/>
    </location>
</feature>
<feature type="region of interest" description="Disordered" evidence="1">
    <location>
        <begin position="1"/>
        <end position="43"/>
    </location>
</feature>
<evidence type="ECO:0000313" key="2">
    <source>
        <dbReference type="EMBL" id="EME89066.1"/>
    </source>
</evidence>
<accession>N1QAT6</accession>
<dbReference type="RefSeq" id="XP_007921850.1">
    <property type="nucleotide sequence ID" value="XM_007923659.1"/>
</dbReference>
<dbReference type="EMBL" id="KB446555">
    <property type="protein sequence ID" value="EME89066.1"/>
    <property type="molecule type" value="Genomic_DNA"/>
</dbReference>
<dbReference type="OrthoDB" id="3918840at2759"/>
<evidence type="ECO:0000256" key="1">
    <source>
        <dbReference type="SAM" id="MobiDB-lite"/>
    </source>
</evidence>
<reference evidence="2 3" key="1">
    <citation type="journal article" date="2012" name="PLoS Pathog.">
        <title>Diverse lifestyles and strategies of plant pathogenesis encoded in the genomes of eighteen Dothideomycetes fungi.</title>
        <authorList>
            <person name="Ohm R.A."/>
            <person name="Feau N."/>
            <person name="Henrissat B."/>
            <person name="Schoch C.L."/>
            <person name="Horwitz B.A."/>
            <person name="Barry K.W."/>
            <person name="Condon B.J."/>
            <person name="Copeland A.C."/>
            <person name="Dhillon B."/>
            <person name="Glaser F."/>
            <person name="Hesse C.N."/>
            <person name="Kosti I."/>
            <person name="LaButti K."/>
            <person name="Lindquist E.A."/>
            <person name="Lucas S."/>
            <person name="Salamov A.A."/>
            <person name="Bradshaw R.E."/>
            <person name="Ciuffetti L."/>
            <person name="Hamelin R.C."/>
            <person name="Kema G.H.J."/>
            <person name="Lawrence C."/>
            <person name="Scott J.A."/>
            <person name="Spatafora J.W."/>
            <person name="Turgeon B.G."/>
            <person name="de Wit P.J.G.M."/>
            <person name="Zhong S."/>
            <person name="Goodwin S.B."/>
            <person name="Grigoriev I.V."/>
        </authorList>
    </citation>
    <scope>NUCLEOTIDE SEQUENCE [LARGE SCALE GENOMIC DNA]</scope>
    <source>
        <strain evidence="2 3">CIRAD86</strain>
    </source>
</reference>
<proteinExistence type="predicted"/>
<gene>
    <name evidence="2" type="ORF">MYCFIDRAFT_209975</name>
</gene>
<name>N1QAT6_PSEFD</name>
<dbReference type="VEuPathDB" id="FungiDB:MYCFIDRAFT_209975"/>
<dbReference type="AlphaFoldDB" id="N1QAT6"/>
<evidence type="ECO:0000313" key="3">
    <source>
        <dbReference type="Proteomes" id="UP000016932"/>
    </source>
</evidence>
<dbReference type="Proteomes" id="UP000016932">
    <property type="component" value="Unassembled WGS sequence"/>
</dbReference>
<keyword evidence="3" id="KW-1185">Reference proteome</keyword>
<organism evidence="2 3">
    <name type="scientific">Pseudocercospora fijiensis (strain CIRAD86)</name>
    <name type="common">Black leaf streak disease fungus</name>
    <name type="synonym">Mycosphaerella fijiensis</name>
    <dbReference type="NCBI Taxonomy" id="383855"/>
    <lineage>
        <taxon>Eukaryota</taxon>
        <taxon>Fungi</taxon>
        <taxon>Dikarya</taxon>
        <taxon>Ascomycota</taxon>
        <taxon>Pezizomycotina</taxon>
        <taxon>Dothideomycetes</taxon>
        <taxon>Dothideomycetidae</taxon>
        <taxon>Mycosphaerellales</taxon>
        <taxon>Mycosphaerellaceae</taxon>
        <taxon>Pseudocercospora</taxon>
    </lineage>
</organism>
<dbReference type="KEGG" id="pfj:MYCFIDRAFT_209975"/>
<dbReference type="GeneID" id="19336947"/>
<sequence>MDPHDLMFSLMQEPKSDVDTSPELTPSEGSQSSRGSDVSQSDNMKIKIMIENEAADIWGTGEAGVVAQSMIPMYDRIVNMMNDGEDLTMGGVEGGGKAGGSPKKRKADEVWDLPLADFMDDFWNGGMQT</sequence>
<protein>
    <submittedName>
        <fullName evidence="2">Uncharacterized protein</fullName>
    </submittedName>
</protein>